<dbReference type="Proteomes" id="UP001321473">
    <property type="component" value="Unassembled WGS sequence"/>
</dbReference>
<evidence type="ECO:0008006" key="4">
    <source>
        <dbReference type="Google" id="ProtNLM"/>
    </source>
</evidence>
<organism evidence="2 3">
    <name type="scientific">Amblyomma americanum</name>
    <name type="common">Lone star tick</name>
    <dbReference type="NCBI Taxonomy" id="6943"/>
    <lineage>
        <taxon>Eukaryota</taxon>
        <taxon>Metazoa</taxon>
        <taxon>Ecdysozoa</taxon>
        <taxon>Arthropoda</taxon>
        <taxon>Chelicerata</taxon>
        <taxon>Arachnida</taxon>
        <taxon>Acari</taxon>
        <taxon>Parasitiformes</taxon>
        <taxon>Ixodida</taxon>
        <taxon>Ixodoidea</taxon>
        <taxon>Ixodidae</taxon>
        <taxon>Amblyomminae</taxon>
        <taxon>Amblyomma</taxon>
    </lineage>
</organism>
<evidence type="ECO:0000313" key="2">
    <source>
        <dbReference type="EMBL" id="KAK8782462.1"/>
    </source>
</evidence>
<gene>
    <name evidence="2" type="ORF">V5799_016197</name>
</gene>
<reference evidence="2 3" key="1">
    <citation type="journal article" date="2023" name="Arcadia Sci">
        <title>De novo assembly of a long-read Amblyomma americanum tick genome.</title>
        <authorList>
            <person name="Chou S."/>
            <person name="Poskanzer K.E."/>
            <person name="Rollins M."/>
            <person name="Thuy-Boun P.S."/>
        </authorList>
    </citation>
    <scope>NUCLEOTIDE SEQUENCE [LARGE SCALE GENOMIC DNA]</scope>
    <source>
        <strain evidence="2">F_SG_1</strain>
        <tissue evidence="2">Salivary glands</tissue>
    </source>
</reference>
<protein>
    <recommendedName>
        <fullName evidence="4">Secreted protein</fullName>
    </recommendedName>
</protein>
<dbReference type="EMBL" id="JARKHS020006650">
    <property type="protein sequence ID" value="KAK8782462.1"/>
    <property type="molecule type" value="Genomic_DNA"/>
</dbReference>
<sequence length="74" mass="7863">MMRKGRVTMLLLLLSMALILVASVHAAGLPDAGAMLADSAQFWQGVLNKTLEGNREQAFSMVLAKVSDDLSGAM</sequence>
<proteinExistence type="predicted"/>
<accession>A0AAQ4F6Z4</accession>
<evidence type="ECO:0000256" key="1">
    <source>
        <dbReference type="SAM" id="SignalP"/>
    </source>
</evidence>
<keyword evidence="1" id="KW-0732">Signal</keyword>
<comment type="caution">
    <text evidence="2">The sequence shown here is derived from an EMBL/GenBank/DDBJ whole genome shotgun (WGS) entry which is preliminary data.</text>
</comment>
<evidence type="ECO:0000313" key="3">
    <source>
        <dbReference type="Proteomes" id="UP001321473"/>
    </source>
</evidence>
<feature type="non-terminal residue" evidence="2">
    <location>
        <position position="74"/>
    </location>
</feature>
<name>A0AAQ4F6Z4_AMBAM</name>
<keyword evidence="3" id="KW-1185">Reference proteome</keyword>
<dbReference type="AlphaFoldDB" id="A0AAQ4F6Z4"/>
<feature type="chain" id="PRO_5042923537" description="Secreted protein" evidence="1">
    <location>
        <begin position="27"/>
        <end position="74"/>
    </location>
</feature>
<feature type="signal peptide" evidence="1">
    <location>
        <begin position="1"/>
        <end position="26"/>
    </location>
</feature>